<dbReference type="SUPFAM" id="SSF81296">
    <property type="entry name" value="E set domains"/>
    <property type="match status" value="2"/>
</dbReference>
<name>A0A4Q7N4S2_9BACT</name>
<sequence length="342" mass="36755">MKKQIKSIYLLMAPVLLLLAVSCKKSKSVDALPPKITGVTNLTDRNNQLPATDYGTWIMIKGQHLSGTQSVVFNTVAAADSLIWSDDTSVTVKIPAILPHPSENPITVTTPFGSDTYQYTILQPAPVIYSFDPVGGVADDEVTIKGDYFGGVSEVRFDNTPAQILSSTKSEIKVKVPAGVQLGYIYVTTASGTVKSGLIFGYAYMVFDEAAAATWYNSSFGGTFVLNNATPVRSGSNSVKCTWNAWGAFRISKNAPTLSTAGYTGIKFSIYVGQNSIGKKVKVSASGNETAGYTLTINEADKWLDFQIPFTNLGNPATLTNIIIKEFSGAAREVYLDDIGLY</sequence>
<comment type="caution">
    <text evidence="2">The sequence shown here is derived from an EMBL/GenBank/DDBJ whole genome shotgun (WGS) entry which is preliminary data.</text>
</comment>
<reference evidence="2 3" key="1">
    <citation type="submission" date="2019-02" db="EMBL/GenBank/DDBJ databases">
        <title>Genomic Encyclopedia of Type Strains, Phase IV (KMG-IV): sequencing the most valuable type-strain genomes for metagenomic binning, comparative biology and taxonomic classification.</title>
        <authorList>
            <person name="Goeker M."/>
        </authorList>
    </citation>
    <scope>NUCLEOTIDE SEQUENCE [LARGE SCALE GENOMIC DNA]</scope>
    <source>
        <strain evidence="2 3">DSM 18116</strain>
    </source>
</reference>
<dbReference type="InterPro" id="IPR002909">
    <property type="entry name" value="IPT_dom"/>
</dbReference>
<dbReference type="InterPro" id="IPR014756">
    <property type="entry name" value="Ig_E-set"/>
</dbReference>
<evidence type="ECO:0000313" key="3">
    <source>
        <dbReference type="Proteomes" id="UP000293874"/>
    </source>
</evidence>
<organism evidence="2 3">
    <name type="scientific">Pseudobacter ginsenosidimutans</name>
    <dbReference type="NCBI Taxonomy" id="661488"/>
    <lineage>
        <taxon>Bacteria</taxon>
        <taxon>Pseudomonadati</taxon>
        <taxon>Bacteroidota</taxon>
        <taxon>Chitinophagia</taxon>
        <taxon>Chitinophagales</taxon>
        <taxon>Chitinophagaceae</taxon>
        <taxon>Pseudobacter</taxon>
    </lineage>
</organism>
<feature type="domain" description="IPT/TIG" evidence="1">
    <location>
        <begin position="126"/>
        <end position="193"/>
    </location>
</feature>
<keyword evidence="3" id="KW-1185">Reference proteome</keyword>
<dbReference type="AlphaFoldDB" id="A0A4Q7N4S2"/>
<gene>
    <name evidence="2" type="ORF">EV199_1891</name>
</gene>
<dbReference type="PROSITE" id="PS51257">
    <property type="entry name" value="PROKAR_LIPOPROTEIN"/>
    <property type="match status" value="1"/>
</dbReference>
<protein>
    <recommendedName>
        <fullName evidence="1">IPT/TIG domain-containing protein</fullName>
    </recommendedName>
</protein>
<dbReference type="Pfam" id="PF01833">
    <property type="entry name" value="TIG"/>
    <property type="match status" value="2"/>
</dbReference>
<accession>A0A4Q7N4S2</accession>
<proteinExistence type="predicted"/>
<evidence type="ECO:0000313" key="2">
    <source>
        <dbReference type="EMBL" id="RZS76015.1"/>
    </source>
</evidence>
<dbReference type="Gene3D" id="2.60.120.430">
    <property type="entry name" value="Galactose-binding lectin"/>
    <property type="match status" value="1"/>
</dbReference>
<feature type="domain" description="IPT/TIG" evidence="1">
    <location>
        <begin position="51"/>
        <end position="120"/>
    </location>
</feature>
<evidence type="ECO:0000259" key="1">
    <source>
        <dbReference type="Pfam" id="PF01833"/>
    </source>
</evidence>
<dbReference type="RefSeq" id="WP_130540338.1">
    <property type="nucleotide sequence ID" value="NZ_CP042431.1"/>
</dbReference>
<dbReference type="OrthoDB" id="660167at2"/>
<dbReference type="Gene3D" id="2.60.40.10">
    <property type="entry name" value="Immunoglobulins"/>
    <property type="match status" value="2"/>
</dbReference>
<dbReference type="InterPro" id="IPR013783">
    <property type="entry name" value="Ig-like_fold"/>
</dbReference>
<dbReference type="Proteomes" id="UP000293874">
    <property type="component" value="Unassembled WGS sequence"/>
</dbReference>
<dbReference type="EMBL" id="SGXA01000001">
    <property type="protein sequence ID" value="RZS76015.1"/>
    <property type="molecule type" value="Genomic_DNA"/>
</dbReference>